<gene>
    <name evidence="1" type="ORF">NOO_LOCUS3931</name>
</gene>
<protein>
    <submittedName>
        <fullName evidence="1">Uncharacterized protein</fullName>
    </submittedName>
</protein>
<name>A0A3P6TXL5_ONCOC</name>
<accession>A0A3P6TXL5</accession>
<sequence>QIVQIVPCSFSGQREKQQELIRKKILKTTSRDGKEFSNIVSLKKVTFDVEKFAADECSNAEERYEARARLAVRLGARPSKNKYSNYKQLKEDLTVMKNLEVEFDKLSALKGLKKLSMKKKVKKKKSSRR</sequence>
<dbReference type="InterPro" id="IPR027973">
    <property type="entry name" value="FSAF1-like"/>
</dbReference>
<dbReference type="Proteomes" id="UP000271087">
    <property type="component" value="Unassembled WGS sequence"/>
</dbReference>
<feature type="non-terminal residue" evidence="1">
    <location>
        <position position="1"/>
    </location>
</feature>
<evidence type="ECO:0000313" key="2">
    <source>
        <dbReference type="Proteomes" id="UP000271087"/>
    </source>
</evidence>
<dbReference type="AlphaFoldDB" id="A0A3P6TXL5"/>
<dbReference type="OrthoDB" id="10067479at2759"/>
<organism evidence="1 2">
    <name type="scientific">Onchocerca ochengi</name>
    <name type="common">Filarial nematode worm</name>
    <dbReference type="NCBI Taxonomy" id="42157"/>
    <lineage>
        <taxon>Eukaryota</taxon>
        <taxon>Metazoa</taxon>
        <taxon>Ecdysozoa</taxon>
        <taxon>Nematoda</taxon>
        <taxon>Chromadorea</taxon>
        <taxon>Rhabditida</taxon>
        <taxon>Spirurina</taxon>
        <taxon>Spiruromorpha</taxon>
        <taxon>Filarioidea</taxon>
        <taxon>Onchocercidae</taxon>
        <taxon>Onchocerca</taxon>
    </lineage>
</organism>
<keyword evidence="2" id="KW-1185">Reference proteome</keyword>
<dbReference type="EMBL" id="UYRW01000813">
    <property type="protein sequence ID" value="VDK71098.1"/>
    <property type="molecule type" value="Genomic_DNA"/>
</dbReference>
<proteinExistence type="predicted"/>
<evidence type="ECO:0000313" key="1">
    <source>
        <dbReference type="EMBL" id="VDK71098.1"/>
    </source>
</evidence>
<dbReference type="Pfam" id="PF15375">
    <property type="entry name" value="FSAF1"/>
    <property type="match status" value="1"/>
</dbReference>
<reference evidence="1 2" key="1">
    <citation type="submission" date="2018-08" db="EMBL/GenBank/DDBJ databases">
        <authorList>
            <person name="Laetsch R D."/>
            <person name="Stevens L."/>
            <person name="Kumar S."/>
            <person name="Blaxter L. M."/>
        </authorList>
    </citation>
    <scope>NUCLEOTIDE SEQUENCE [LARGE SCALE GENOMIC DNA]</scope>
</reference>